<dbReference type="OrthoDB" id="1723695at2"/>
<gene>
    <name evidence="1" type="ORF">GJ688_00280</name>
</gene>
<comment type="caution">
    <text evidence="1">The sequence shown here is derived from an EMBL/GenBank/DDBJ whole genome shotgun (WGS) entry which is preliminary data.</text>
</comment>
<keyword evidence="2" id="KW-1185">Reference proteome</keyword>
<protein>
    <submittedName>
        <fullName evidence="1">Uncharacterized protein</fullName>
    </submittedName>
</protein>
<evidence type="ECO:0000313" key="2">
    <source>
        <dbReference type="Proteomes" id="UP000430670"/>
    </source>
</evidence>
<dbReference type="AlphaFoldDB" id="A0A6I3SB12"/>
<accession>A0A6I3SB12</accession>
<evidence type="ECO:0000313" key="1">
    <source>
        <dbReference type="EMBL" id="MTV47412.1"/>
    </source>
</evidence>
<proteinExistence type="predicted"/>
<sequence>MGNGLMGDDWRRSAIRARVRLDFRTPFRKNRLFFGSPDLEKQAEEIRDQYVSLLRNVPIQGIQVEDIDLGADVYVLLDEETGREVAFAPVILTVGADSLEDLTRFSMREEFRKVEILEPDQLFLHPFEVERFIYRINEEQRRIQQQLERRMTAR</sequence>
<name>A0A6I3SB12_HELMO</name>
<dbReference type="EMBL" id="WNKU01000001">
    <property type="protein sequence ID" value="MTV47412.1"/>
    <property type="molecule type" value="Genomic_DNA"/>
</dbReference>
<organism evidence="1 2">
    <name type="scientific">Heliobacterium mobile</name>
    <name type="common">Heliobacillus mobilis</name>
    <dbReference type="NCBI Taxonomy" id="28064"/>
    <lineage>
        <taxon>Bacteria</taxon>
        <taxon>Bacillati</taxon>
        <taxon>Bacillota</taxon>
        <taxon>Clostridia</taxon>
        <taxon>Eubacteriales</taxon>
        <taxon>Heliobacteriaceae</taxon>
        <taxon>Heliobacterium</taxon>
    </lineage>
</organism>
<reference evidence="1 2" key="1">
    <citation type="submission" date="2019-11" db="EMBL/GenBank/DDBJ databases">
        <title>Whole-genome sequence of a the green, strictly anaerobic photosynthetic bacterium Heliobacillus mobilis DSM 6151.</title>
        <authorList>
            <person name="Kyndt J.A."/>
            <person name="Meyer T.E."/>
        </authorList>
    </citation>
    <scope>NUCLEOTIDE SEQUENCE [LARGE SCALE GENOMIC DNA]</scope>
    <source>
        <strain evidence="1 2">DSM 6151</strain>
    </source>
</reference>
<dbReference type="RefSeq" id="WP_155474540.1">
    <property type="nucleotide sequence ID" value="NZ_WNKU01000001.1"/>
</dbReference>
<dbReference type="Proteomes" id="UP000430670">
    <property type="component" value="Unassembled WGS sequence"/>
</dbReference>